<reference evidence="1 2" key="1">
    <citation type="submission" date="2020-10" db="EMBL/GenBank/DDBJ databases">
        <title>Draft genome of Ramlibacter aquaticus LMG 30558.</title>
        <authorList>
            <person name="Props R."/>
        </authorList>
    </citation>
    <scope>NUCLEOTIDE SEQUENCE [LARGE SCALE GENOMIC DNA]</scope>
    <source>
        <strain evidence="1 2">LMG 30558</strain>
    </source>
</reference>
<dbReference type="Gene3D" id="2.40.360.20">
    <property type="match status" value="1"/>
</dbReference>
<evidence type="ECO:0000313" key="1">
    <source>
        <dbReference type="EMBL" id="MBE7941408.1"/>
    </source>
</evidence>
<comment type="caution">
    <text evidence="1">The sequence shown here is derived from an EMBL/GenBank/DDBJ whole genome shotgun (WGS) entry which is preliminary data.</text>
</comment>
<sequence>MRRLLLLVPALLLAACDRPVDDRFFPLGSGHRWTYRSTTVFEDPAVPAETDTLEVRSLGAGEWGGSRAWHRVTDTGHGWWLRADDTGIYRVASEGPQQAQALADSPVSWVLRRPLQVGTAWEGRTVPYVLQRRNEQPRELRYLDRYKNLVIKYRIEQLDQAVDTPAGHFTGCIVVAGTSEVYQYSDELLAYRNAPLLAREWYCPGVGLVRQERVEHATTRFLLGGTVLLELVRWN</sequence>
<dbReference type="EMBL" id="JADDOJ010000049">
    <property type="protein sequence ID" value="MBE7941408.1"/>
    <property type="molecule type" value="Genomic_DNA"/>
</dbReference>
<gene>
    <name evidence="1" type="ORF">IM725_12590</name>
</gene>
<dbReference type="PROSITE" id="PS51257">
    <property type="entry name" value="PROKAR_LIPOPROTEIN"/>
    <property type="match status" value="1"/>
</dbReference>
<keyword evidence="2" id="KW-1185">Reference proteome</keyword>
<name>A0ABR9SGD4_9BURK</name>
<proteinExistence type="predicted"/>
<evidence type="ECO:0008006" key="3">
    <source>
        <dbReference type="Google" id="ProtNLM"/>
    </source>
</evidence>
<organism evidence="1 2">
    <name type="scientific">Ramlibacter aquaticus</name>
    <dbReference type="NCBI Taxonomy" id="2780094"/>
    <lineage>
        <taxon>Bacteria</taxon>
        <taxon>Pseudomonadati</taxon>
        <taxon>Pseudomonadota</taxon>
        <taxon>Betaproteobacteria</taxon>
        <taxon>Burkholderiales</taxon>
        <taxon>Comamonadaceae</taxon>
        <taxon>Ramlibacter</taxon>
    </lineage>
</organism>
<evidence type="ECO:0000313" key="2">
    <source>
        <dbReference type="Proteomes" id="UP000715965"/>
    </source>
</evidence>
<dbReference type="Proteomes" id="UP000715965">
    <property type="component" value="Unassembled WGS sequence"/>
</dbReference>
<protein>
    <recommendedName>
        <fullName evidence="3">Lipoprotein</fullName>
    </recommendedName>
</protein>
<dbReference type="RefSeq" id="WP_193780948.1">
    <property type="nucleotide sequence ID" value="NZ_JADDOJ010000049.1"/>
</dbReference>
<accession>A0ABR9SGD4</accession>